<evidence type="ECO:0000256" key="1">
    <source>
        <dbReference type="SAM" id="Phobius"/>
    </source>
</evidence>
<feature type="transmembrane region" description="Helical" evidence="1">
    <location>
        <begin position="12"/>
        <end position="34"/>
    </location>
</feature>
<dbReference type="Pfam" id="PF13360">
    <property type="entry name" value="PQQ_2"/>
    <property type="match status" value="2"/>
</dbReference>
<dbReference type="SMART" id="SM00564">
    <property type="entry name" value="PQQ"/>
    <property type="match status" value="3"/>
</dbReference>
<dbReference type="AlphaFoldDB" id="A0A5C6B6P5"/>
<dbReference type="PANTHER" id="PTHR34512:SF30">
    <property type="entry name" value="OUTER MEMBRANE PROTEIN ASSEMBLY FACTOR BAMB"/>
    <property type="match status" value="1"/>
</dbReference>
<dbReference type="RefSeq" id="WP_231741574.1">
    <property type="nucleotide sequence ID" value="NZ_CP151726.1"/>
</dbReference>
<gene>
    <name evidence="3" type="ORF">Pla52n_02010</name>
</gene>
<evidence type="ECO:0000313" key="4">
    <source>
        <dbReference type="Proteomes" id="UP000320176"/>
    </source>
</evidence>
<dbReference type="Proteomes" id="UP000320176">
    <property type="component" value="Unassembled WGS sequence"/>
</dbReference>
<organism evidence="3 4">
    <name type="scientific">Stieleria varia</name>
    <dbReference type="NCBI Taxonomy" id="2528005"/>
    <lineage>
        <taxon>Bacteria</taxon>
        <taxon>Pseudomonadati</taxon>
        <taxon>Planctomycetota</taxon>
        <taxon>Planctomycetia</taxon>
        <taxon>Pirellulales</taxon>
        <taxon>Pirellulaceae</taxon>
        <taxon>Stieleria</taxon>
    </lineage>
</organism>
<proteinExistence type="predicted"/>
<evidence type="ECO:0000259" key="2">
    <source>
        <dbReference type="Pfam" id="PF13360"/>
    </source>
</evidence>
<sequence length="505" mass="55148" precursor="true">MNASDLVALRRCCVLWWFSVWIVVLNFAAMSLMADDGWTGFRGDGSGNTVAELPTVWSSEQGIAWRADIPGYGQSSPVVFENRVFLTSSDGPFQEECQVHAFDLQTGEKLWTRRVQATTQVENYFRNSRAAPTCVVDADAVYSFFASGDLTAMNHDGQTLWSTPIIKTYGVVDNERGVASSLCQTATSVFVLIDHHGPSYLVAIDKESGQVAWKAERGERVPSWSTPVIASCGDRQLVITSSADTVDAFDAQSGESLWQLGGLQGNHIPSASVVGDRVFVGSTTMYGGASDETATAASNCCIKLTMVDGKPGYEVLWGAERANSYYSTPLAFAGYVYYVNKVGVLYCINDQTGEQVFAKRIGNPCWASAIGVTDSRGASLVYFVMKNGFTLVLRPGDRFDPVARNPLWEVDEMLAARDAAEKQRRANVVPDDLAAPKTGPEKVFAGMPENQLHQMFSYGDPTAYAAAVAGNSLLIRTGQHLYCIRDEAIRDETRDHPPIIDRTHE</sequence>
<dbReference type="SUPFAM" id="SSF50998">
    <property type="entry name" value="Quinoprotein alcohol dehydrogenase-like"/>
    <property type="match status" value="1"/>
</dbReference>
<keyword evidence="1" id="KW-1133">Transmembrane helix</keyword>
<dbReference type="InterPro" id="IPR002372">
    <property type="entry name" value="PQQ_rpt_dom"/>
</dbReference>
<feature type="domain" description="Pyrrolo-quinoline quinone repeat" evidence="2">
    <location>
        <begin position="201"/>
        <end position="357"/>
    </location>
</feature>
<keyword evidence="1" id="KW-0812">Transmembrane</keyword>
<dbReference type="PANTHER" id="PTHR34512">
    <property type="entry name" value="CELL SURFACE PROTEIN"/>
    <property type="match status" value="1"/>
</dbReference>
<dbReference type="InterPro" id="IPR011047">
    <property type="entry name" value="Quinoprotein_ADH-like_sf"/>
</dbReference>
<feature type="domain" description="Pyrrolo-quinoline quinone repeat" evidence="2">
    <location>
        <begin position="62"/>
        <end position="170"/>
    </location>
</feature>
<dbReference type="InterPro" id="IPR018391">
    <property type="entry name" value="PQQ_b-propeller_rpt"/>
</dbReference>
<name>A0A5C6B6P5_9BACT</name>
<reference evidence="3 4" key="1">
    <citation type="submission" date="2019-02" db="EMBL/GenBank/DDBJ databases">
        <title>Deep-cultivation of Planctomycetes and their phenomic and genomic characterization uncovers novel biology.</title>
        <authorList>
            <person name="Wiegand S."/>
            <person name="Jogler M."/>
            <person name="Boedeker C."/>
            <person name="Pinto D."/>
            <person name="Vollmers J."/>
            <person name="Rivas-Marin E."/>
            <person name="Kohn T."/>
            <person name="Peeters S.H."/>
            <person name="Heuer A."/>
            <person name="Rast P."/>
            <person name="Oberbeckmann S."/>
            <person name="Bunk B."/>
            <person name="Jeske O."/>
            <person name="Meyerdierks A."/>
            <person name="Storesund J.E."/>
            <person name="Kallscheuer N."/>
            <person name="Luecker S."/>
            <person name="Lage O.M."/>
            <person name="Pohl T."/>
            <person name="Merkel B.J."/>
            <person name="Hornburger P."/>
            <person name="Mueller R.-W."/>
            <person name="Bruemmer F."/>
            <person name="Labrenz M."/>
            <person name="Spormann A.M."/>
            <person name="Op Den Camp H."/>
            <person name="Overmann J."/>
            <person name="Amann R."/>
            <person name="Jetten M.S.M."/>
            <person name="Mascher T."/>
            <person name="Medema M.H."/>
            <person name="Devos D.P."/>
            <person name="Kaster A.-K."/>
            <person name="Ovreas L."/>
            <person name="Rohde M."/>
            <person name="Galperin M.Y."/>
            <person name="Jogler C."/>
        </authorList>
    </citation>
    <scope>NUCLEOTIDE SEQUENCE [LARGE SCALE GENOMIC DNA]</scope>
    <source>
        <strain evidence="3 4">Pla52n</strain>
    </source>
</reference>
<evidence type="ECO:0000313" key="3">
    <source>
        <dbReference type="EMBL" id="TWU07628.1"/>
    </source>
</evidence>
<dbReference type="Gene3D" id="2.130.10.10">
    <property type="entry name" value="YVTN repeat-like/Quinoprotein amine dehydrogenase"/>
    <property type="match status" value="1"/>
</dbReference>
<dbReference type="InterPro" id="IPR015943">
    <property type="entry name" value="WD40/YVTN_repeat-like_dom_sf"/>
</dbReference>
<dbReference type="EMBL" id="SJPN01000001">
    <property type="protein sequence ID" value="TWU07628.1"/>
    <property type="molecule type" value="Genomic_DNA"/>
</dbReference>
<dbReference type="Gene3D" id="2.40.10.480">
    <property type="match status" value="1"/>
</dbReference>
<keyword evidence="4" id="KW-1185">Reference proteome</keyword>
<keyword evidence="1" id="KW-0472">Membrane</keyword>
<protein>
    <submittedName>
        <fullName evidence="3">Outer membrane biogenesis protein BamB</fullName>
    </submittedName>
</protein>
<accession>A0A5C6B6P5</accession>
<comment type="caution">
    <text evidence="3">The sequence shown here is derived from an EMBL/GenBank/DDBJ whole genome shotgun (WGS) entry which is preliminary data.</text>
</comment>